<dbReference type="SUPFAM" id="SSF52172">
    <property type="entry name" value="CheY-like"/>
    <property type="match status" value="1"/>
</dbReference>
<evidence type="ECO:0000313" key="11">
    <source>
        <dbReference type="EMBL" id="OOC09554.1"/>
    </source>
</evidence>
<dbReference type="EC" id="3.5.1.44" evidence="6"/>
<comment type="domain">
    <text evidence="6">Contains a C-terminal catalytic domain, and an N-terminal region which modulates catalytic activity.</text>
</comment>
<dbReference type="SMART" id="SM00448">
    <property type="entry name" value="REC"/>
    <property type="match status" value="1"/>
</dbReference>
<dbReference type="PROSITE" id="PS50110">
    <property type="entry name" value="RESPONSE_REGULATORY"/>
    <property type="match status" value="1"/>
</dbReference>
<dbReference type="InterPro" id="IPR011006">
    <property type="entry name" value="CheY-like_superfamily"/>
</dbReference>
<dbReference type="RefSeq" id="WP_077244565.1">
    <property type="nucleotide sequence ID" value="NZ_MUZR01000044.1"/>
</dbReference>
<dbReference type="SUPFAM" id="SSF52738">
    <property type="entry name" value="Methylesterase CheB, C-terminal domain"/>
    <property type="match status" value="1"/>
</dbReference>
<dbReference type="PANTHER" id="PTHR42872">
    <property type="entry name" value="PROTEIN-GLUTAMATE METHYLESTERASE/PROTEIN-GLUTAMINE GLUTAMINASE"/>
    <property type="match status" value="1"/>
</dbReference>
<evidence type="ECO:0000256" key="7">
    <source>
        <dbReference type="PROSITE-ProRule" id="PRU00050"/>
    </source>
</evidence>
<dbReference type="AlphaFoldDB" id="A0A1V2ZWQ2"/>
<evidence type="ECO:0000256" key="5">
    <source>
        <dbReference type="ARBA" id="ARBA00048267"/>
    </source>
</evidence>
<comment type="similarity">
    <text evidence="6">Belongs to the CheB family.</text>
</comment>
<name>A0A1V2ZWQ2_9GAMM</name>
<evidence type="ECO:0000256" key="6">
    <source>
        <dbReference type="HAMAP-Rule" id="MF_00099"/>
    </source>
</evidence>
<keyword evidence="1 6" id="KW-0963">Cytoplasm</keyword>
<dbReference type="Gene3D" id="3.40.50.180">
    <property type="entry name" value="Methylesterase CheB, C-terminal domain"/>
    <property type="match status" value="1"/>
</dbReference>
<keyword evidence="12" id="KW-1185">Reference proteome</keyword>
<comment type="PTM">
    <text evidence="6">Phosphorylated by CheA. Phosphorylation of the N-terminal regulatory domain activates the methylesterase activity.</text>
</comment>
<evidence type="ECO:0000256" key="2">
    <source>
        <dbReference type="ARBA" id="ARBA00022500"/>
    </source>
</evidence>
<reference evidence="11 12" key="1">
    <citation type="submission" date="2017-02" db="EMBL/GenBank/DDBJ databases">
        <title>Genomic diversity within the haloalkaliphilic genus Thioalkalivibrio.</title>
        <authorList>
            <person name="Ahn A.-C."/>
            <person name="Meier-Kolthoff J."/>
            <person name="Overmars L."/>
            <person name="Richter M."/>
            <person name="Woyke T."/>
            <person name="Sorokin D.Y."/>
            <person name="Muyzer G."/>
        </authorList>
    </citation>
    <scope>NUCLEOTIDE SEQUENCE [LARGE SCALE GENOMIC DNA]</scope>
    <source>
        <strain evidence="11 12">HL17</strain>
    </source>
</reference>
<dbReference type="PANTHER" id="PTHR42872:SF6">
    <property type="entry name" value="PROTEIN-GLUTAMATE METHYLESTERASE_PROTEIN-GLUTAMINE GLUTAMINASE"/>
    <property type="match status" value="1"/>
</dbReference>
<comment type="caution">
    <text evidence="11">The sequence shown here is derived from an EMBL/GenBank/DDBJ whole genome shotgun (WGS) entry which is preliminary data.</text>
</comment>
<sequence length="370" mass="39311">MSTTQARPIRVIVVDDSALIRKLLARILDQAPDIEVVDTAADPYDAREKIKQHDPDVLTLDVEMPKMDGITFLRNLMRLRPMPVVMVSSLTEAGADVTLQALELGAVDFVTKPGTDVAHAMEAYADALIEKIRTASRIRVQARSAPAEAPAQVTPPAATAGGGRRFRTTDRVIALGASTGGTEALKEVLMGLPPDAPGIVITQHIPAGFSQAFAERMDRSTALRVKEAEDGDVVMPGHVFVAPGTDYHLRLERDGARYVCRLDDQGPVNRHRPSVDVLFESAAQSAGSNTMAALLTGMGDDGARGLLALREAGAHTIAQDEATSLVWGMPGEAVERGAAVQVLPLGRIAEALLDDHRDTSRAGANGGDTP</sequence>
<evidence type="ECO:0000256" key="1">
    <source>
        <dbReference type="ARBA" id="ARBA00022490"/>
    </source>
</evidence>
<feature type="active site" evidence="6 7">
    <location>
        <position position="178"/>
    </location>
</feature>
<dbReference type="InterPro" id="IPR035909">
    <property type="entry name" value="CheB_C"/>
</dbReference>
<evidence type="ECO:0000259" key="9">
    <source>
        <dbReference type="PROSITE" id="PS50110"/>
    </source>
</evidence>
<dbReference type="GO" id="GO:0008984">
    <property type="term" value="F:protein-glutamate methylesterase activity"/>
    <property type="evidence" value="ECO:0007669"/>
    <property type="project" value="UniProtKB-UniRule"/>
</dbReference>
<dbReference type="EC" id="3.1.1.61" evidence="6"/>
<dbReference type="CDD" id="cd17541">
    <property type="entry name" value="REC_CheB-like"/>
    <property type="match status" value="1"/>
</dbReference>
<dbReference type="PROSITE" id="PS50122">
    <property type="entry name" value="CHEB"/>
    <property type="match status" value="1"/>
</dbReference>
<dbReference type="Gene3D" id="3.40.50.2300">
    <property type="match status" value="1"/>
</dbReference>
<evidence type="ECO:0000256" key="3">
    <source>
        <dbReference type="ARBA" id="ARBA00022553"/>
    </source>
</evidence>
<dbReference type="STRING" id="252474.B1A74_10150"/>
<accession>A0A1V2ZWQ2</accession>
<proteinExistence type="inferred from homology"/>
<dbReference type="EMBL" id="MUZR01000044">
    <property type="protein sequence ID" value="OOC09554.1"/>
    <property type="molecule type" value="Genomic_DNA"/>
</dbReference>
<dbReference type="CDD" id="cd16432">
    <property type="entry name" value="CheB_Rec"/>
    <property type="match status" value="1"/>
</dbReference>
<keyword evidence="2 6" id="KW-0145">Chemotaxis</keyword>
<feature type="domain" description="CheB-type methylesterase" evidence="10">
    <location>
        <begin position="166"/>
        <end position="353"/>
    </location>
</feature>
<keyword evidence="4 6" id="KW-0378">Hydrolase</keyword>
<comment type="catalytic activity">
    <reaction evidence="6">
        <text>L-glutaminyl-[protein] + H2O = L-glutamyl-[protein] + NH4(+)</text>
        <dbReference type="Rhea" id="RHEA:16441"/>
        <dbReference type="Rhea" id="RHEA-COMP:10207"/>
        <dbReference type="Rhea" id="RHEA-COMP:10208"/>
        <dbReference type="ChEBI" id="CHEBI:15377"/>
        <dbReference type="ChEBI" id="CHEBI:28938"/>
        <dbReference type="ChEBI" id="CHEBI:29973"/>
        <dbReference type="ChEBI" id="CHEBI:30011"/>
        <dbReference type="EC" id="3.5.1.44"/>
    </reaction>
</comment>
<gene>
    <name evidence="6" type="primary">cheB</name>
    <name evidence="11" type="ORF">B1A74_10150</name>
</gene>
<dbReference type="FunFam" id="3.40.50.2300:FF:000060">
    <property type="entry name" value="Protein-glutamate methylesterase/protein-glutamine glutaminase"/>
    <property type="match status" value="1"/>
</dbReference>
<feature type="active site" evidence="6 7">
    <location>
        <position position="301"/>
    </location>
</feature>
<dbReference type="GO" id="GO:0006935">
    <property type="term" value="P:chemotaxis"/>
    <property type="evidence" value="ECO:0007669"/>
    <property type="project" value="UniProtKB-UniRule"/>
</dbReference>
<evidence type="ECO:0000313" key="12">
    <source>
        <dbReference type="Proteomes" id="UP000189177"/>
    </source>
</evidence>
<evidence type="ECO:0000256" key="8">
    <source>
        <dbReference type="PROSITE-ProRule" id="PRU00169"/>
    </source>
</evidence>
<evidence type="ECO:0000256" key="4">
    <source>
        <dbReference type="ARBA" id="ARBA00022801"/>
    </source>
</evidence>
<dbReference type="Proteomes" id="UP000189177">
    <property type="component" value="Unassembled WGS sequence"/>
</dbReference>
<comment type="subcellular location">
    <subcellularLocation>
        <location evidence="6">Cytoplasm</location>
    </subcellularLocation>
</comment>
<dbReference type="Pfam" id="PF00072">
    <property type="entry name" value="Response_reg"/>
    <property type="match status" value="1"/>
</dbReference>
<dbReference type="Pfam" id="PF01339">
    <property type="entry name" value="CheB_methylest"/>
    <property type="match status" value="1"/>
</dbReference>
<dbReference type="InterPro" id="IPR008248">
    <property type="entry name" value="CheB-like"/>
</dbReference>
<keyword evidence="3 6" id="KW-0597">Phosphoprotein</keyword>
<feature type="active site" evidence="6 7">
    <location>
        <position position="204"/>
    </location>
</feature>
<feature type="modified residue" description="4-aspartylphosphate" evidence="6 8">
    <location>
        <position position="61"/>
    </location>
</feature>
<dbReference type="HAMAP" id="MF_00099">
    <property type="entry name" value="CheB_chemtxs"/>
    <property type="match status" value="1"/>
</dbReference>
<dbReference type="NCBIfam" id="NF009206">
    <property type="entry name" value="PRK12555.1"/>
    <property type="match status" value="1"/>
</dbReference>
<dbReference type="NCBIfam" id="NF001965">
    <property type="entry name" value="PRK00742.1"/>
    <property type="match status" value="1"/>
</dbReference>
<comment type="function">
    <text evidence="6">Involved in chemotaxis. Part of a chemotaxis signal transduction system that modulates chemotaxis in response to various stimuli. Catalyzes the demethylation of specific methylglutamate residues introduced into the chemoreceptors (methyl-accepting chemotaxis proteins or MCP) by CheR. Also mediates the irreversible deamidation of specific glutamine residues to glutamic acid.</text>
</comment>
<dbReference type="OrthoDB" id="9793421at2"/>
<dbReference type="GO" id="GO:0050568">
    <property type="term" value="F:protein-glutamine glutaminase activity"/>
    <property type="evidence" value="ECO:0007669"/>
    <property type="project" value="UniProtKB-UniRule"/>
</dbReference>
<evidence type="ECO:0000259" key="10">
    <source>
        <dbReference type="PROSITE" id="PS50122"/>
    </source>
</evidence>
<dbReference type="PIRSF" id="PIRSF000876">
    <property type="entry name" value="RR_chemtxs_CheB"/>
    <property type="match status" value="1"/>
</dbReference>
<dbReference type="InterPro" id="IPR001789">
    <property type="entry name" value="Sig_transdc_resp-reg_receiver"/>
</dbReference>
<dbReference type="GO" id="GO:0000156">
    <property type="term" value="F:phosphorelay response regulator activity"/>
    <property type="evidence" value="ECO:0007669"/>
    <property type="project" value="InterPro"/>
</dbReference>
<organism evidence="11 12">
    <name type="scientific">Thioalkalivibrio halophilus</name>
    <dbReference type="NCBI Taxonomy" id="252474"/>
    <lineage>
        <taxon>Bacteria</taxon>
        <taxon>Pseudomonadati</taxon>
        <taxon>Pseudomonadota</taxon>
        <taxon>Gammaproteobacteria</taxon>
        <taxon>Chromatiales</taxon>
        <taxon>Ectothiorhodospiraceae</taxon>
        <taxon>Thioalkalivibrio</taxon>
    </lineage>
</organism>
<protein>
    <recommendedName>
        <fullName evidence="6">Protein-glutamate methylesterase/protein-glutamine glutaminase</fullName>
        <ecNumber evidence="6">3.1.1.61</ecNumber>
        <ecNumber evidence="6">3.5.1.44</ecNumber>
    </recommendedName>
</protein>
<dbReference type="InterPro" id="IPR000673">
    <property type="entry name" value="Sig_transdc_resp-reg_Me-estase"/>
</dbReference>
<feature type="domain" description="Response regulatory" evidence="9">
    <location>
        <begin position="10"/>
        <end position="127"/>
    </location>
</feature>
<dbReference type="GO" id="GO:0005737">
    <property type="term" value="C:cytoplasm"/>
    <property type="evidence" value="ECO:0007669"/>
    <property type="project" value="UniProtKB-SubCell"/>
</dbReference>
<comment type="catalytic activity">
    <reaction evidence="5 6">
        <text>[protein]-L-glutamate 5-O-methyl ester + H2O = L-glutamyl-[protein] + methanol + H(+)</text>
        <dbReference type="Rhea" id="RHEA:23236"/>
        <dbReference type="Rhea" id="RHEA-COMP:10208"/>
        <dbReference type="Rhea" id="RHEA-COMP:10311"/>
        <dbReference type="ChEBI" id="CHEBI:15377"/>
        <dbReference type="ChEBI" id="CHEBI:15378"/>
        <dbReference type="ChEBI" id="CHEBI:17790"/>
        <dbReference type="ChEBI" id="CHEBI:29973"/>
        <dbReference type="ChEBI" id="CHEBI:82795"/>
        <dbReference type="EC" id="3.1.1.61"/>
    </reaction>
</comment>